<dbReference type="Pfam" id="PF05157">
    <property type="entry name" value="MshEN"/>
    <property type="match status" value="1"/>
</dbReference>
<evidence type="ECO:0000313" key="4">
    <source>
        <dbReference type="EMBL" id="KKM19852.1"/>
    </source>
</evidence>
<sequence>MIADDDQVILQLIEKILSDSGYSVATADNGRNALLALNKAKPELILLDVMMPEMNGYEVCSRLQENQETAYIPVIFVTALGDEQNKAKAFSAGGADYLVKPVNRDTLLKTVAIHLKTKSRWNKFKKEISTWDIAQPLNFTKFKDSLAKKIDLPPARREELSQIKVSELYSRANNFNLNAAELTRYIAEFSGMNYLPNINPESVQLGKMPKLFCKKNNLIPIKDESGKNIFVISNPFDWELLDLLGSYFKNQPYDLALADPNTITSLFIDESLEKEEAPSIKDREEIEKPGIEPAASLSEQESAEHPIISVANNMLESAVNERASDIHVEPKEGNTVVRFRIDGNVKEMFTIKKEKGIRLISRFKVLADMDIAEKRKPQDGALAAIIDNKTYNLRLATLSTIYGESLIIRLLAAYAKAKELQELGMTDEQSNTLIHLANRNQGLILVVGPTGSGKTTTIYSLLHKIDYNNRSIVSVEDPVEYRIPFINQEQVREKGKVTFEALLKSVVRQDPDVLFLGEVRDNYSATTAMNFASTGHLTISSLHTSNTTTAIFRLERLGIDRRTMADSFIGIIAQRLLKKLCPHCKETVPISEEERKMLLPFTSEIPLKVAHPAGCSKCNNTGYYGREGIYEILDFDRQISEAVRSNITISDIRSLARKRGDHLISHHALEKVKKLIFPPKDVYENVLVEETGFQKVTPEIIAPKAQPPGKKREDKRRILVAEDDKVPRALITRLLENSGYTVTIAEDGIDALLHMGETQYDLILSDINMPNLDGFKLLEMKNQKGIETPVIFITGSSSSEDKKRGFELGAADYIKKPIEKEALLLSVKNVIEKQKKEQDKND</sequence>
<evidence type="ECO:0000256" key="2">
    <source>
        <dbReference type="ARBA" id="ARBA00022840"/>
    </source>
</evidence>
<gene>
    <name evidence="4" type="ORF">LCGC14_1651430</name>
</gene>
<comment type="caution">
    <text evidence="4">The sequence shown here is derived from an EMBL/GenBank/DDBJ whole genome shotgun (WGS) entry which is preliminary data.</text>
</comment>
<dbReference type="InterPro" id="IPR001482">
    <property type="entry name" value="T2SS/T4SS_dom"/>
</dbReference>
<dbReference type="GO" id="GO:0005886">
    <property type="term" value="C:plasma membrane"/>
    <property type="evidence" value="ECO:0007669"/>
    <property type="project" value="TreeGrafter"/>
</dbReference>
<dbReference type="Pfam" id="PF00437">
    <property type="entry name" value="T2SSE"/>
    <property type="match status" value="1"/>
</dbReference>
<dbReference type="EMBL" id="LAZR01013894">
    <property type="protein sequence ID" value="KKM19852.1"/>
    <property type="molecule type" value="Genomic_DNA"/>
</dbReference>
<dbReference type="Gene3D" id="3.30.450.90">
    <property type="match status" value="1"/>
</dbReference>
<organism evidence="4">
    <name type="scientific">marine sediment metagenome</name>
    <dbReference type="NCBI Taxonomy" id="412755"/>
    <lineage>
        <taxon>unclassified sequences</taxon>
        <taxon>metagenomes</taxon>
        <taxon>ecological metagenomes</taxon>
    </lineage>
</organism>
<dbReference type="SMART" id="SM00448">
    <property type="entry name" value="REC"/>
    <property type="match status" value="2"/>
</dbReference>
<evidence type="ECO:0000256" key="1">
    <source>
        <dbReference type="ARBA" id="ARBA00022741"/>
    </source>
</evidence>
<dbReference type="InterPro" id="IPR027417">
    <property type="entry name" value="P-loop_NTPase"/>
</dbReference>
<dbReference type="Gene3D" id="3.40.50.2300">
    <property type="match status" value="2"/>
</dbReference>
<dbReference type="InterPro" id="IPR011006">
    <property type="entry name" value="CheY-like_superfamily"/>
</dbReference>
<dbReference type="SUPFAM" id="SSF52172">
    <property type="entry name" value="CheY-like"/>
    <property type="match status" value="2"/>
</dbReference>
<dbReference type="InterPro" id="IPR007831">
    <property type="entry name" value="T2SS_GspE_N"/>
</dbReference>
<dbReference type="PROSITE" id="PS50110">
    <property type="entry name" value="RESPONSE_REGULATORY"/>
    <property type="match status" value="2"/>
</dbReference>
<feature type="domain" description="Response regulatory" evidence="3">
    <location>
        <begin position="717"/>
        <end position="831"/>
    </location>
</feature>
<dbReference type="InterPro" id="IPR037257">
    <property type="entry name" value="T2SS_E_N_sf"/>
</dbReference>
<dbReference type="PANTHER" id="PTHR30258">
    <property type="entry name" value="TYPE II SECRETION SYSTEM PROTEIN GSPE-RELATED"/>
    <property type="match status" value="1"/>
</dbReference>
<dbReference type="PANTHER" id="PTHR30258:SF2">
    <property type="entry name" value="COMG OPERON PROTEIN 1"/>
    <property type="match status" value="1"/>
</dbReference>
<dbReference type="SUPFAM" id="SSF160246">
    <property type="entry name" value="EspE N-terminal domain-like"/>
    <property type="match status" value="1"/>
</dbReference>
<accession>A0A0F9HXE5</accession>
<dbReference type="GO" id="GO:0005524">
    <property type="term" value="F:ATP binding"/>
    <property type="evidence" value="ECO:0007669"/>
    <property type="project" value="UniProtKB-KW"/>
</dbReference>
<dbReference type="InterPro" id="IPR001789">
    <property type="entry name" value="Sig_transdc_resp-reg_receiver"/>
</dbReference>
<keyword evidence="2" id="KW-0067">ATP-binding</keyword>
<dbReference type="Pfam" id="PF00072">
    <property type="entry name" value="Response_reg"/>
    <property type="match status" value="2"/>
</dbReference>
<dbReference type="SUPFAM" id="SSF52540">
    <property type="entry name" value="P-loop containing nucleoside triphosphate hydrolases"/>
    <property type="match status" value="1"/>
</dbReference>
<reference evidence="4" key="1">
    <citation type="journal article" date="2015" name="Nature">
        <title>Complex archaea that bridge the gap between prokaryotes and eukaryotes.</title>
        <authorList>
            <person name="Spang A."/>
            <person name="Saw J.H."/>
            <person name="Jorgensen S.L."/>
            <person name="Zaremba-Niedzwiedzka K."/>
            <person name="Martijn J."/>
            <person name="Lind A.E."/>
            <person name="van Eijk R."/>
            <person name="Schleper C."/>
            <person name="Guy L."/>
            <person name="Ettema T.J."/>
        </authorList>
    </citation>
    <scope>NUCLEOTIDE SEQUENCE</scope>
</reference>
<name>A0A0F9HXE5_9ZZZZ</name>
<evidence type="ECO:0000259" key="3">
    <source>
        <dbReference type="PROSITE" id="PS50110"/>
    </source>
</evidence>
<dbReference type="CDD" id="cd17574">
    <property type="entry name" value="REC_OmpR"/>
    <property type="match status" value="1"/>
</dbReference>
<dbReference type="CDD" id="cd01129">
    <property type="entry name" value="PulE-GspE-like"/>
    <property type="match status" value="1"/>
</dbReference>
<dbReference type="GO" id="GO:0016887">
    <property type="term" value="F:ATP hydrolysis activity"/>
    <property type="evidence" value="ECO:0007669"/>
    <property type="project" value="TreeGrafter"/>
</dbReference>
<feature type="domain" description="Response regulatory" evidence="3">
    <location>
        <begin position="1"/>
        <end position="115"/>
    </location>
</feature>
<dbReference type="GO" id="GO:0000160">
    <property type="term" value="P:phosphorelay signal transduction system"/>
    <property type="evidence" value="ECO:0007669"/>
    <property type="project" value="InterPro"/>
</dbReference>
<proteinExistence type="predicted"/>
<keyword evidence="1" id="KW-0547">Nucleotide-binding</keyword>
<protein>
    <recommendedName>
        <fullName evidence="3">Response regulatory domain-containing protein</fullName>
    </recommendedName>
</protein>
<dbReference type="AlphaFoldDB" id="A0A0F9HXE5"/>
<dbReference type="Gene3D" id="3.40.50.300">
    <property type="entry name" value="P-loop containing nucleotide triphosphate hydrolases"/>
    <property type="match status" value="1"/>
</dbReference>